<keyword evidence="2" id="KW-0560">Oxidoreductase</keyword>
<dbReference type="PANTHER" id="PTHR45024">
    <property type="entry name" value="DEHYDROGENASES, SHORT CHAIN"/>
    <property type="match status" value="1"/>
</dbReference>
<evidence type="ECO:0000256" key="2">
    <source>
        <dbReference type="ARBA" id="ARBA00023002"/>
    </source>
</evidence>
<reference evidence="5" key="2">
    <citation type="submission" date="2020-04" db="EMBL/GenBank/DDBJ databases">
        <authorList>
            <consortium name="NCBI Genome Project"/>
        </authorList>
    </citation>
    <scope>NUCLEOTIDE SEQUENCE</scope>
    <source>
        <strain evidence="5">CBS 304.34</strain>
    </source>
</reference>
<reference evidence="3 5" key="1">
    <citation type="journal article" date="2020" name="Stud. Mycol.">
        <title>101 Dothideomycetes genomes: a test case for predicting lifestyles and emergence of pathogens.</title>
        <authorList>
            <person name="Haridas S."/>
            <person name="Albert R."/>
            <person name="Binder M."/>
            <person name="Bloem J."/>
            <person name="Labutti K."/>
            <person name="Salamov A."/>
            <person name="Andreopoulos B."/>
            <person name="Baker S."/>
            <person name="Barry K."/>
            <person name="Bills G."/>
            <person name="Bluhm B."/>
            <person name="Cannon C."/>
            <person name="Castanera R."/>
            <person name="Culley D."/>
            <person name="Daum C."/>
            <person name="Ezra D."/>
            <person name="Gonzalez J."/>
            <person name="Henrissat B."/>
            <person name="Kuo A."/>
            <person name="Liang C."/>
            <person name="Lipzen A."/>
            <person name="Lutzoni F."/>
            <person name="Magnuson J."/>
            <person name="Mondo S."/>
            <person name="Nolan M."/>
            <person name="Ohm R."/>
            <person name="Pangilinan J."/>
            <person name="Park H.-J."/>
            <person name="Ramirez L."/>
            <person name="Alfaro M."/>
            <person name="Sun H."/>
            <person name="Tritt A."/>
            <person name="Yoshinaga Y."/>
            <person name="Zwiers L.-H."/>
            <person name="Turgeon B."/>
            <person name="Goodwin S."/>
            <person name="Spatafora J."/>
            <person name="Crous P."/>
            <person name="Grigoriev I."/>
        </authorList>
    </citation>
    <scope>NUCLEOTIDE SEQUENCE</scope>
    <source>
        <strain evidence="3 5">CBS 304.34</strain>
    </source>
</reference>
<keyword evidence="4" id="KW-1185">Reference proteome</keyword>
<evidence type="ECO:0000313" key="4">
    <source>
        <dbReference type="Proteomes" id="UP000504636"/>
    </source>
</evidence>
<dbReference type="PRINTS" id="PR00081">
    <property type="entry name" value="GDHRDH"/>
</dbReference>
<proteinExistence type="inferred from homology"/>
<dbReference type="GeneID" id="54462886"/>
<reference evidence="5" key="3">
    <citation type="submission" date="2025-04" db="UniProtKB">
        <authorList>
            <consortium name="RefSeq"/>
        </authorList>
    </citation>
    <scope>IDENTIFICATION</scope>
    <source>
        <strain evidence="5">CBS 304.34</strain>
    </source>
</reference>
<dbReference type="InterPro" id="IPR051687">
    <property type="entry name" value="Peroxisomal_Beta-Oxidation"/>
</dbReference>
<dbReference type="OrthoDB" id="3592703at2759"/>
<sequence length="278" mass="29322">MSALRYAAKGAFKGRTVLITGGGGAIGRAASLAFADAGANVVVNDLPGDPKAPGEGPAERTVKEIKSREGSAIAVPGSASEGQKLIDAAIKEFGRIDVIVALAGTHAATLFENHTMDDFHRVLGVNTLGMVSPVLAAWPHFKKQKYGRVIITTSDTIFGTTRISSYIFSRGANFVGARGLAIEGAEDNILVNSIAPVAASALSFDYIKDMEPEVRTQYEDQLRSKFPPEGNVPVILALAHESSTITGESFSLGAYCASRIVLGFQDGVTNVRQNPDEQ</sequence>
<protein>
    <submittedName>
        <fullName evidence="3 5">17beta-estradiol dehydrogenase</fullName>
    </submittedName>
</protein>
<name>A0A6A6YPC4_9PEZI</name>
<dbReference type="InterPro" id="IPR002347">
    <property type="entry name" value="SDR_fam"/>
</dbReference>
<accession>A0A6A6YPC4</accession>
<dbReference type="RefSeq" id="XP_033577565.1">
    <property type="nucleotide sequence ID" value="XM_033721993.1"/>
</dbReference>
<dbReference type="Pfam" id="PF00106">
    <property type="entry name" value="adh_short"/>
    <property type="match status" value="1"/>
</dbReference>
<dbReference type="Gene3D" id="3.40.50.720">
    <property type="entry name" value="NAD(P)-binding Rossmann-like Domain"/>
    <property type="match status" value="1"/>
</dbReference>
<dbReference type="PANTHER" id="PTHR45024:SF2">
    <property type="entry name" value="SCP2 DOMAIN-CONTAINING PROTEIN"/>
    <property type="match status" value="1"/>
</dbReference>
<evidence type="ECO:0000313" key="5">
    <source>
        <dbReference type="RefSeq" id="XP_033577565.1"/>
    </source>
</evidence>
<dbReference type="EMBL" id="MU003699">
    <property type="protein sequence ID" value="KAF2810601.1"/>
    <property type="molecule type" value="Genomic_DNA"/>
</dbReference>
<evidence type="ECO:0000256" key="1">
    <source>
        <dbReference type="ARBA" id="ARBA00006484"/>
    </source>
</evidence>
<dbReference type="GO" id="GO:0016491">
    <property type="term" value="F:oxidoreductase activity"/>
    <property type="evidence" value="ECO:0007669"/>
    <property type="project" value="UniProtKB-KW"/>
</dbReference>
<gene>
    <name evidence="3 5" type="ORF">BDZ99DRAFT_475520</name>
</gene>
<organism evidence="3">
    <name type="scientific">Mytilinidion resinicola</name>
    <dbReference type="NCBI Taxonomy" id="574789"/>
    <lineage>
        <taxon>Eukaryota</taxon>
        <taxon>Fungi</taxon>
        <taxon>Dikarya</taxon>
        <taxon>Ascomycota</taxon>
        <taxon>Pezizomycotina</taxon>
        <taxon>Dothideomycetes</taxon>
        <taxon>Pleosporomycetidae</taxon>
        <taxon>Mytilinidiales</taxon>
        <taxon>Mytilinidiaceae</taxon>
        <taxon>Mytilinidion</taxon>
    </lineage>
</organism>
<dbReference type="SUPFAM" id="SSF51735">
    <property type="entry name" value="NAD(P)-binding Rossmann-fold domains"/>
    <property type="match status" value="1"/>
</dbReference>
<evidence type="ECO:0000313" key="3">
    <source>
        <dbReference type="EMBL" id="KAF2810601.1"/>
    </source>
</evidence>
<dbReference type="Proteomes" id="UP000504636">
    <property type="component" value="Unplaced"/>
</dbReference>
<dbReference type="AlphaFoldDB" id="A0A6A6YPC4"/>
<dbReference type="InterPro" id="IPR036291">
    <property type="entry name" value="NAD(P)-bd_dom_sf"/>
</dbReference>
<comment type="similarity">
    <text evidence="1">Belongs to the short-chain dehydrogenases/reductases (SDR) family.</text>
</comment>